<evidence type="ECO:0000313" key="11">
    <source>
        <dbReference type="Proteomes" id="UP000244005"/>
    </source>
</evidence>
<dbReference type="InterPro" id="IPR001128">
    <property type="entry name" value="Cyt_P450"/>
</dbReference>
<dbReference type="OMA" id="CTSIVRY"/>
<evidence type="ECO:0000256" key="3">
    <source>
        <dbReference type="ARBA" id="ARBA00022723"/>
    </source>
</evidence>
<dbReference type="Gene3D" id="1.10.630.10">
    <property type="entry name" value="Cytochrome P450"/>
    <property type="match status" value="1"/>
</dbReference>
<evidence type="ECO:0008006" key="12">
    <source>
        <dbReference type="Google" id="ProtNLM"/>
    </source>
</evidence>
<dbReference type="PANTHER" id="PTHR24286:SF384">
    <property type="entry name" value="P450, PUTATIVE (EUROFUNG)-RELATED"/>
    <property type="match status" value="1"/>
</dbReference>
<evidence type="ECO:0000313" key="10">
    <source>
        <dbReference type="EMBL" id="PTQ30156.1"/>
    </source>
</evidence>
<dbReference type="PRINTS" id="PR00385">
    <property type="entry name" value="P450"/>
</dbReference>
<dbReference type="Proteomes" id="UP000244005">
    <property type="component" value="Unassembled WGS sequence"/>
</dbReference>
<dbReference type="GO" id="GO:0020037">
    <property type="term" value="F:heme binding"/>
    <property type="evidence" value="ECO:0007669"/>
    <property type="project" value="InterPro"/>
</dbReference>
<dbReference type="Pfam" id="PF00067">
    <property type="entry name" value="p450"/>
    <property type="match status" value="1"/>
</dbReference>
<feature type="transmembrane region" description="Helical" evidence="9">
    <location>
        <begin position="18"/>
        <end position="38"/>
    </location>
</feature>
<gene>
    <name evidence="10" type="ORF">MARPO_0129s0043</name>
</gene>
<dbReference type="Gramene" id="Mp2g10200.1">
    <property type="protein sequence ID" value="Mp2g10200.1.cds"/>
    <property type="gene ID" value="Mp2g10200"/>
</dbReference>
<proteinExistence type="inferred from homology"/>
<dbReference type="InterPro" id="IPR002401">
    <property type="entry name" value="Cyt_P450_E_grp-I"/>
</dbReference>
<dbReference type="EMBL" id="KZ772801">
    <property type="protein sequence ID" value="PTQ30156.1"/>
    <property type="molecule type" value="Genomic_DNA"/>
</dbReference>
<dbReference type="InterPro" id="IPR017972">
    <property type="entry name" value="Cyt_P450_CS"/>
</dbReference>
<accession>A0A2R6W8G7</accession>
<keyword evidence="5 7" id="KW-0408">Iron</keyword>
<dbReference type="AlphaFoldDB" id="A0A2R6W8G7"/>
<dbReference type="PANTHER" id="PTHR24286">
    <property type="entry name" value="CYTOCHROME P450 26"/>
    <property type="match status" value="1"/>
</dbReference>
<dbReference type="GO" id="GO:0004497">
    <property type="term" value="F:monooxygenase activity"/>
    <property type="evidence" value="ECO:0000318"/>
    <property type="project" value="GO_Central"/>
</dbReference>
<dbReference type="PROSITE" id="PS00086">
    <property type="entry name" value="CYTOCHROME_P450"/>
    <property type="match status" value="1"/>
</dbReference>
<keyword evidence="9" id="KW-1133">Transmembrane helix</keyword>
<comment type="cofactor">
    <cofactor evidence="7">
        <name>heme</name>
        <dbReference type="ChEBI" id="CHEBI:30413"/>
    </cofactor>
</comment>
<dbReference type="PRINTS" id="PR00463">
    <property type="entry name" value="EP450I"/>
</dbReference>
<keyword evidence="4 8" id="KW-0560">Oxidoreductase</keyword>
<evidence type="ECO:0000256" key="4">
    <source>
        <dbReference type="ARBA" id="ARBA00023002"/>
    </source>
</evidence>
<evidence type="ECO:0000256" key="6">
    <source>
        <dbReference type="ARBA" id="ARBA00023033"/>
    </source>
</evidence>
<dbReference type="OrthoDB" id="3945418at2759"/>
<evidence type="ECO:0000256" key="1">
    <source>
        <dbReference type="ARBA" id="ARBA00010617"/>
    </source>
</evidence>
<evidence type="ECO:0000256" key="8">
    <source>
        <dbReference type="RuleBase" id="RU000461"/>
    </source>
</evidence>
<keyword evidence="2 7" id="KW-0349">Heme</keyword>
<dbReference type="InterPro" id="IPR036396">
    <property type="entry name" value="Cyt_P450_sf"/>
</dbReference>
<organism evidence="10 11">
    <name type="scientific">Marchantia polymorpha</name>
    <name type="common">Common liverwort</name>
    <name type="synonym">Marchantia aquatica</name>
    <dbReference type="NCBI Taxonomy" id="3197"/>
    <lineage>
        <taxon>Eukaryota</taxon>
        <taxon>Viridiplantae</taxon>
        <taxon>Streptophyta</taxon>
        <taxon>Embryophyta</taxon>
        <taxon>Marchantiophyta</taxon>
        <taxon>Marchantiopsida</taxon>
        <taxon>Marchantiidae</taxon>
        <taxon>Marchantiales</taxon>
        <taxon>Marchantiaceae</taxon>
        <taxon>Marchantia</taxon>
    </lineage>
</organism>
<dbReference type="GO" id="GO:0005506">
    <property type="term" value="F:iron ion binding"/>
    <property type="evidence" value="ECO:0007669"/>
    <property type="project" value="InterPro"/>
</dbReference>
<dbReference type="GO" id="GO:0016705">
    <property type="term" value="F:oxidoreductase activity, acting on paired donors, with incorporation or reduction of molecular oxygen"/>
    <property type="evidence" value="ECO:0007669"/>
    <property type="project" value="InterPro"/>
</dbReference>
<evidence type="ECO:0000256" key="2">
    <source>
        <dbReference type="ARBA" id="ARBA00022617"/>
    </source>
</evidence>
<evidence type="ECO:0000256" key="5">
    <source>
        <dbReference type="ARBA" id="ARBA00023004"/>
    </source>
</evidence>
<keyword evidence="9" id="KW-0812">Transmembrane</keyword>
<comment type="similarity">
    <text evidence="1 8">Belongs to the cytochrome P450 family.</text>
</comment>
<keyword evidence="6 8" id="KW-0503">Monooxygenase</keyword>
<sequence length="523" mass="59196">MQHSTPQTASAMVMSPELCGAAIITAVYVLLMCMRFVWIDCVHYQKVADMYEKDDQQRGRRPPPVPPGSLGLPYVGDTITYLIAVQNSDLRSYFDKKVESYGDIFKVSLFGRTTVFLDLIDGTDFLFRNEGQGELSLLPSHWSRSIRALMESSSLPFTEGPIHKVLKNHWQRNFFDVSAVSRRVQTIEELAVKHIREHWPGQSVEMASVLAHDAISLYTFDVVCELCLGVKDPALVQKLRLDIQVYAEGFYCLPLRFPGSGFYRACEAKKRLTRMLELVIVQRRHELLEGRAPPTHDFLCVLLSQRDETGLSSTDQEIAAQMLLMLFAGQKPTADTLTHMIELVAAHPNAYAKLLQEHAEIASVKKEAELLSKDDLCSMRYSWRVLQETLRLFPVSANLFREAATAFQYKGFTINKGWKVAASAARVRSEPEMFRDADSFDPSRFEDTDGGAPPYSHFPFGGGLRMCPGDELAKQVIFVFFHHLLKNAQWRPVEAEHKVAPSYTCVPSPVSRMPFIVTRCKLF</sequence>
<evidence type="ECO:0000256" key="7">
    <source>
        <dbReference type="PIRSR" id="PIRSR602401-1"/>
    </source>
</evidence>
<keyword evidence="11" id="KW-1185">Reference proteome</keyword>
<protein>
    <recommendedName>
        <fullName evidence="12">Cytochrome P450</fullName>
    </recommendedName>
</protein>
<keyword evidence="3 7" id="KW-0479">Metal-binding</keyword>
<name>A0A2R6W8G7_MARPO</name>
<feature type="binding site" description="axial binding residue" evidence="7">
    <location>
        <position position="467"/>
    </location>
    <ligand>
        <name>heme</name>
        <dbReference type="ChEBI" id="CHEBI:30413"/>
    </ligand>
    <ligandPart>
        <name>Fe</name>
        <dbReference type="ChEBI" id="CHEBI:18248"/>
    </ligandPart>
</feature>
<evidence type="ECO:0000256" key="9">
    <source>
        <dbReference type="SAM" id="Phobius"/>
    </source>
</evidence>
<reference evidence="11" key="1">
    <citation type="journal article" date="2017" name="Cell">
        <title>Insights into land plant evolution garnered from the Marchantia polymorpha genome.</title>
        <authorList>
            <person name="Bowman J.L."/>
            <person name="Kohchi T."/>
            <person name="Yamato K.T."/>
            <person name="Jenkins J."/>
            <person name="Shu S."/>
            <person name="Ishizaki K."/>
            <person name="Yamaoka S."/>
            <person name="Nishihama R."/>
            <person name="Nakamura Y."/>
            <person name="Berger F."/>
            <person name="Adam C."/>
            <person name="Aki S.S."/>
            <person name="Althoff F."/>
            <person name="Araki T."/>
            <person name="Arteaga-Vazquez M.A."/>
            <person name="Balasubrmanian S."/>
            <person name="Barry K."/>
            <person name="Bauer D."/>
            <person name="Boehm C.R."/>
            <person name="Briginshaw L."/>
            <person name="Caballero-Perez J."/>
            <person name="Catarino B."/>
            <person name="Chen F."/>
            <person name="Chiyoda S."/>
            <person name="Chovatia M."/>
            <person name="Davies K.M."/>
            <person name="Delmans M."/>
            <person name="Demura T."/>
            <person name="Dierschke T."/>
            <person name="Dolan L."/>
            <person name="Dorantes-Acosta A.E."/>
            <person name="Eklund D.M."/>
            <person name="Florent S.N."/>
            <person name="Flores-Sandoval E."/>
            <person name="Fujiyama A."/>
            <person name="Fukuzawa H."/>
            <person name="Galik B."/>
            <person name="Grimanelli D."/>
            <person name="Grimwood J."/>
            <person name="Grossniklaus U."/>
            <person name="Hamada T."/>
            <person name="Haseloff J."/>
            <person name="Hetherington A.J."/>
            <person name="Higo A."/>
            <person name="Hirakawa Y."/>
            <person name="Hundley H.N."/>
            <person name="Ikeda Y."/>
            <person name="Inoue K."/>
            <person name="Inoue S.I."/>
            <person name="Ishida S."/>
            <person name="Jia Q."/>
            <person name="Kakita M."/>
            <person name="Kanazawa T."/>
            <person name="Kawai Y."/>
            <person name="Kawashima T."/>
            <person name="Kennedy M."/>
            <person name="Kinose K."/>
            <person name="Kinoshita T."/>
            <person name="Kohara Y."/>
            <person name="Koide E."/>
            <person name="Komatsu K."/>
            <person name="Kopischke S."/>
            <person name="Kubo M."/>
            <person name="Kyozuka J."/>
            <person name="Lagercrantz U."/>
            <person name="Lin S.S."/>
            <person name="Lindquist E."/>
            <person name="Lipzen A.M."/>
            <person name="Lu C.W."/>
            <person name="De Luna E."/>
            <person name="Martienssen R.A."/>
            <person name="Minamino N."/>
            <person name="Mizutani M."/>
            <person name="Mizutani M."/>
            <person name="Mochizuki N."/>
            <person name="Monte I."/>
            <person name="Mosher R."/>
            <person name="Nagasaki H."/>
            <person name="Nakagami H."/>
            <person name="Naramoto S."/>
            <person name="Nishitani K."/>
            <person name="Ohtani M."/>
            <person name="Okamoto T."/>
            <person name="Okumura M."/>
            <person name="Phillips J."/>
            <person name="Pollak B."/>
            <person name="Reinders A."/>
            <person name="Rovekamp M."/>
            <person name="Sano R."/>
            <person name="Sawa S."/>
            <person name="Schmid M.W."/>
            <person name="Shirakawa M."/>
            <person name="Solano R."/>
            <person name="Spunde A."/>
            <person name="Suetsugu N."/>
            <person name="Sugano S."/>
            <person name="Sugiyama A."/>
            <person name="Sun R."/>
            <person name="Suzuki Y."/>
            <person name="Takenaka M."/>
            <person name="Takezawa D."/>
            <person name="Tomogane H."/>
            <person name="Tsuzuki M."/>
            <person name="Ueda T."/>
            <person name="Umeda M."/>
            <person name="Ward J.M."/>
            <person name="Watanabe Y."/>
            <person name="Yazaki K."/>
            <person name="Yokoyama R."/>
            <person name="Yoshitake Y."/>
            <person name="Yotsui I."/>
            <person name="Zachgo S."/>
            <person name="Schmutz J."/>
        </authorList>
    </citation>
    <scope>NUCLEOTIDE SEQUENCE [LARGE SCALE GENOMIC DNA]</scope>
    <source>
        <strain evidence="11">Tak-1</strain>
    </source>
</reference>
<dbReference type="SUPFAM" id="SSF48264">
    <property type="entry name" value="Cytochrome P450"/>
    <property type="match status" value="1"/>
</dbReference>
<keyword evidence="9" id="KW-0472">Membrane</keyword>